<proteinExistence type="inferred from homology"/>
<dbReference type="SUPFAM" id="SSF51126">
    <property type="entry name" value="Pectin lyase-like"/>
    <property type="match status" value="2"/>
</dbReference>
<dbReference type="PANTHER" id="PTHR43392">
    <property type="entry name" value="AAA-TYPE ATPASE FAMILY PROTEIN / ANKYRIN REPEAT FAMILY PROTEIN"/>
    <property type="match status" value="1"/>
</dbReference>
<dbReference type="InterPro" id="IPR006626">
    <property type="entry name" value="PbH1"/>
</dbReference>
<dbReference type="GO" id="GO:0016887">
    <property type="term" value="F:ATP hydrolysis activity"/>
    <property type="evidence" value="ECO:0007669"/>
    <property type="project" value="InterPro"/>
</dbReference>
<gene>
    <name evidence="5" type="ORF">BDK92_0876</name>
</gene>
<dbReference type="Pfam" id="PF13229">
    <property type="entry name" value="Beta_helix"/>
    <property type="match status" value="2"/>
</dbReference>
<dbReference type="InterPro" id="IPR012334">
    <property type="entry name" value="Pectin_lyas_fold"/>
</dbReference>
<dbReference type="Pfam" id="PF00004">
    <property type="entry name" value="AAA"/>
    <property type="match status" value="1"/>
</dbReference>
<comment type="caution">
    <text evidence="5">The sequence shown here is derived from an EMBL/GenBank/DDBJ whole genome shotgun (WGS) entry which is preliminary data.</text>
</comment>
<dbReference type="InterPro" id="IPR050773">
    <property type="entry name" value="CbxX/CfxQ_RuBisCO_ESX"/>
</dbReference>
<evidence type="ECO:0000313" key="6">
    <source>
        <dbReference type="Proteomes" id="UP000277671"/>
    </source>
</evidence>
<dbReference type="Pfam" id="PF17866">
    <property type="entry name" value="AAA_lid_6"/>
    <property type="match status" value="1"/>
</dbReference>
<organism evidence="5 6">
    <name type="scientific">Micromonospora pisi</name>
    <dbReference type="NCBI Taxonomy" id="589240"/>
    <lineage>
        <taxon>Bacteria</taxon>
        <taxon>Bacillati</taxon>
        <taxon>Actinomycetota</taxon>
        <taxon>Actinomycetes</taxon>
        <taxon>Micromonosporales</taxon>
        <taxon>Micromonosporaceae</taxon>
        <taxon>Micromonospora</taxon>
    </lineage>
</organism>
<dbReference type="GO" id="GO:0005524">
    <property type="term" value="F:ATP binding"/>
    <property type="evidence" value="ECO:0007669"/>
    <property type="project" value="UniProtKB-KW"/>
</dbReference>
<dbReference type="PANTHER" id="PTHR43392:SF2">
    <property type="entry name" value="AAA-TYPE ATPASE FAMILY PROTEIN _ ANKYRIN REPEAT FAMILY PROTEIN"/>
    <property type="match status" value="1"/>
</dbReference>
<dbReference type="Gene3D" id="3.40.50.300">
    <property type="entry name" value="P-loop containing nucleotide triphosphate hydrolases"/>
    <property type="match status" value="1"/>
</dbReference>
<evidence type="ECO:0000259" key="4">
    <source>
        <dbReference type="SMART" id="SM00382"/>
    </source>
</evidence>
<dbReference type="InterPro" id="IPR027417">
    <property type="entry name" value="P-loop_NTPase"/>
</dbReference>
<evidence type="ECO:0000256" key="3">
    <source>
        <dbReference type="ARBA" id="ARBA00022840"/>
    </source>
</evidence>
<dbReference type="CDD" id="cd00009">
    <property type="entry name" value="AAA"/>
    <property type="match status" value="1"/>
</dbReference>
<evidence type="ECO:0000256" key="2">
    <source>
        <dbReference type="ARBA" id="ARBA00022741"/>
    </source>
</evidence>
<comment type="similarity">
    <text evidence="1">Belongs to the CbxX/CfxQ family.</text>
</comment>
<keyword evidence="6" id="KW-1185">Reference proteome</keyword>
<dbReference type="AlphaFoldDB" id="A0A495JCS1"/>
<keyword evidence="5" id="KW-0456">Lyase</keyword>
<dbReference type="InterPro" id="IPR000641">
    <property type="entry name" value="CbxX/CfxQ"/>
</dbReference>
<dbReference type="SMART" id="SM00710">
    <property type="entry name" value="PbH1"/>
    <property type="match status" value="9"/>
</dbReference>
<dbReference type="Proteomes" id="UP000277671">
    <property type="component" value="Unassembled WGS sequence"/>
</dbReference>
<dbReference type="InterPro" id="IPR003959">
    <property type="entry name" value="ATPase_AAA_core"/>
</dbReference>
<dbReference type="EMBL" id="RBKT01000001">
    <property type="protein sequence ID" value="RKR86633.1"/>
    <property type="molecule type" value="Genomic_DNA"/>
</dbReference>
<dbReference type="InterPro" id="IPR011050">
    <property type="entry name" value="Pectin_lyase_fold/virulence"/>
</dbReference>
<name>A0A495JCS1_9ACTN</name>
<evidence type="ECO:0000256" key="1">
    <source>
        <dbReference type="ARBA" id="ARBA00010378"/>
    </source>
</evidence>
<evidence type="ECO:0000313" key="5">
    <source>
        <dbReference type="EMBL" id="RKR86633.1"/>
    </source>
</evidence>
<dbReference type="SUPFAM" id="SSF52540">
    <property type="entry name" value="P-loop containing nucleoside triphosphate hydrolases"/>
    <property type="match status" value="1"/>
</dbReference>
<accession>A0A495JCS1</accession>
<dbReference type="Gene3D" id="1.10.8.60">
    <property type="match status" value="1"/>
</dbReference>
<dbReference type="GO" id="GO:0016829">
    <property type="term" value="F:lyase activity"/>
    <property type="evidence" value="ECO:0007669"/>
    <property type="project" value="UniProtKB-KW"/>
</dbReference>
<dbReference type="Gene3D" id="2.160.20.10">
    <property type="entry name" value="Single-stranded right-handed beta-helix, Pectin lyase-like"/>
    <property type="match status" value="3"/>
</dbReference>
<reference evidence="5 6" key="1">
    <citation type="submission" date="2018-10" db="EMBL/GenBank/DDBJ databases">
        <title>Sequencing the genomes of 1000 actinobacteria strains.</title>
        <authorList>
            <person name="Klenk H.-P."/>
        </authorList>
    </citation>
    <scope>NUCLEOTIDE SEQUENCE [LARGE SCALE GENOMIC DNA]</scope>
    <source>
        <strain evidence="5 6">DSM 45175</strain>
    </source>
</reference>
<dbReference type="InterPro" id="IPR003593">
    <property type="entry name" value="AAA+_ATPase"/>
</dbReference>
<feature type="domain" description="AAA+ ATPase" evidence="4">
    <location>
        <begin position="645"/>
        <end position="784"/>
    </location>
</feature>
<dbReference type="FunFam" id="3.40.50.300:FF:000216">
    <property type="entry name" value="Type VII secretion ATPase EccA"/>
    <property type="match status" value="1"/>
</dbReference>
<dbReference type="PRINTS" id="PR00819">
    <property type="entry name" value="CBXCFQXSUPER"/>
</dbReference>
<dbReference type="InterPro" id="IPR039448">
    <property type="entry name" value="Beta_helix"/>
</dbReference>
<keyword evidence="3" id="KW-0067">ATP-binding</keyword>
<dbReference type="InterPro" id="IPR041627">
    <property type="entry name" value="AAA_lid_6"/>
</dbReference>
<protein>
    <submittedName>
        <fullName evidence="5">Parallel beta helix pectate lyase-like protein</fullName>
    </submittedName>
</protein>
<sequence length="871" mass="89076">MMVRGVLGGRRAGAGSDVVRVSPGQRGAAQSIAAGLRAASDGQTVLVAPGLYHEELLVDRAVRLRAERGPGSVSLVPRTPVRVTAAATLTDLTLTGTDPAEPLLRIEDGGAEFVGCGLHGGRVEVTGQARPVLRDCRLTGARLAGLYATGGTVVLLERCVVTDIDGIGVVAGDSAQVTLRETWIGPVTGSGVRARGSARLELAGGAVVAAGRNGILAEESASVTGRDVAVSGSGGDSVFASGTTRVELTGCRLTAPAAAGVVAADRSQLVLTRCDVDRTGATGLVCRDEAEVGVVAGSVRGCAGNGLFVTDQGTVTLTDTVLGDSTYSVLHVGGAGRLTATGAWVGPSAEHGLHAIGAGRAELVGGWVHGCGLAGLSTADSAEVTATGTVLAANRNGVVVGADRPVRLTGCVVDASGRAGVQVGVGATVELTDCRIDRAGTAGIVFEQDSGGTVERCAVRDAEGSGIVVWTGAKPQVTATSCTAGAKNALFVAEGGGGRYVDCVFTASAYPAIHVGAGATPAVVRAWIRDTELDVDVDPRAKPAFEEIRLTGVTRSLLPPTALAAGGHPGDPAAAAAPAVAGTPPAGTGAVAEVAIPTEADLPELLAELDSLVGLDRVKQDVQAQVKLMRTVRRRQEAGLASPPLSRHLVFAGNPGTGKTTVARLYGRLLAALGMLERGHLVEADRTTMVGEYVGHTGPRTQAVFRRALGGVLFIDEAYSLVPPGHTNDFGQEAVATLVKLMEDHRDDVVVIVAGYPLEMGRFVASNPGLASRFSRTLTFEDYGPTELTDIVEVQCRQHEYRLADDGRAAVHALFAGMDHGHGFGNGRAARQVFQRMTEHQAQRVADLADPSTDDLLRLTASDVPAAASVA</sequence>
<dbReference type="SMART" id="SM00382">
    <property type="entry name" value="AAA"/>
    <property type="match status" value="1"/>
</dbReference>
<keyword evidence="2" id="KW-0547">Nucleotide-binding</keyword>